<evidence type="ECO:0000313" key="12">
    <source>
        <dbReference type="EMBL" id="VVP12029.1"/>
    </source>
</evidence>
<evidence type="ECO:0000313" key="13">
    <source>
        <dbReference type="Proteomes" id="UP000031587"/>
    </source>
</evidence>
<name>A0A0C2AFB5_PSEFL</name>
<proteinExistence type="predicted"/>
<dbReference type="Proteomes" id="UP000283619">
    <property type="component" value="Unassembled WGS sequence"/>
</dbReference>
<reference evidence="22 23" key="9">
    <citation type="submission" date="2019-09" db="EMBL/GenBank/DDBJ databases">
        <authorList>
            <person name="Chandra G."/>
            <person name="Truman W A."/>
        </authorList>
    </citation>
    <scope>NUCLEOTIDE SEQUENCE [LARGE SCALE GENOMIC DNA]</scope>
    <source>
        <strain evidence="10">PS732</strain>
        <strain evidence="12">PS847</strain>
        <strain evidence="11">PS896</strain>
    </source>
</reference>
<dbReference type="EMBL" id="CABVIC010000003">
    <property type="protein sequence ID" value="VVP12029.1"/>
    <property type="molecule type" value="Genomic_DNA"/>
</dbReference>
<accession>A0A0C2AFB5</accession>
<reference evidence="4 15" key="6">
    <citation type="submission" date="2017-10" db="EMBL/GenBank/DDBJ databases">
        <title>Rhizosphere-associated Pseudomonas modulate jasmonic acid/salicylic acid antagonism to induce systemic resistance to herbivores at the cost of susceptibility to pathogens.</title>
        <authorList>
            <person name="Haney C.H."/>
            <person name="Wiesmann C.L."/>
            <person name="Shapiro L.R."/>
            <person name="O'Sullivan L.R."/>
            <person name="Khorasani S."/>
            <person name="Melnyk R.A."/>
            <person name="Xiao L."/>
            <person name="Bush J."/>
            <person name="Carrillo J."/>
            <person name="Pierce N.E."/>
            <person name="Ausubel F.M."/>
        </authorList>
    </citation>
    <scope>NUCLEOTIDE SEQUENCE [LARGE SCALE GENOMIC DNA]</scope>
    <source>
        <strain evidence="4 15">CH229</strain>
    </source>
</reference>
<evidence type="ECO:0000313" key="3">
    <source>
        <dbReference type="EMBL" id="KIP94644.1"/>
    </source>
</evidence>
<dbReference type="EMBL" id="CABVIJ010000002">
    <property type="protein sequence ID" value="VVO56915.1"/>
    <property type="molecule type" value="Genomic_DNA"/>
</dbReference>
<dbReference type="Proteomes" id="UP000326067">
    <property type="component" value="Unassembled WGS sequence"/>
</dbReference>
<evidence type="ECO:0000313" key="19">
    <source>
        <dbReference type="Proteomes" id="UP000285378"/>
    </source>
</evidence>
<reference evidence="2 13" key="1">
    <citation type="submission" date="2014-11" db="EMBL/GenBank/DDBJ databases">
        <title>Draft genome sequence of Pseudomonas fluorescens strains SF4c SF39a.</title>
        <authorList>
            <person name="Underwood G.E."/>
            <person name="Ly L.K."/>
            <person name="Bitzer A.S."/>
            <person name="Godino A."/>
            <person name="Bucci V."/>
            <person name="Fischer S."/>
            <person name="Silby M.W."/>
        </authorList>
    </citation>
    <scope>NUCLEOTIDE SEQUENCE [LARGE SCALE GENOMIC DNA]</scope>
    <source>
        <strain evidence="2 13">SF4c</strain>
    </source>
</reference>
<reference evidence="9 17" key="7">
    <citation type="submission" date="2018-12" db="EMBL/GenBank/DDBJ databases">
        <authorList>
            <consortium name="Pathogen Informatics"/>
        </authorList>
    </citation>
    <scope>NUCLEOTIDE SEQUENCE [LARGE SCALE GENOMIC DNA]</scope>
    <source>
        <strain evidence="9 17">NCTC9428</strain>
    </source>
</reference>
<evidence type="ECO:0000313" key="11">
    <source>
        <dbReference type="EMBL" id="VVO85747.1"/>
    </source>
</evidence>
<reference evidence="18 19" key="3">
    <citation type="submission" date="2016-10" db="EMBL/GenBank/DDBJ databases">
        <title>Comparative genome analysis of multiple Pseudomonas spp. focuses on biocontrol and plant growth promoting traits.</title>
        <authorList>
            <person name="Tao X.-Y."/>
            <person name="Taylor C.G."/>
        </authorList>
    </citation>
    <scope>NUCLEOTIDE SEQUENCE [LARGE SCALE GENOMIC DNA]</scope>
    <source>
        <strain evidence="6 20">24D3</strain>
        <strain evidence="7 19">28B5</strain>
        <strain evidence="8 18">36G2</strain>
    </source>
</reference>
<dbReference type="Proteomes" id="UP000285378">
    <property type="component" value="Unassembled WGS sequence"/>
</dbReference>
<dbReference type="EMBL" id="MOBU01000012">
    <property type="protein sequence ID" value="RON66382.1"/>
    <property type="molecule type" value="Genomic_DNA"/>
</dbReference>
<dbReference type="EMBL" id="MOBX01000016">
    <property type="protein sequence ID" value="RON77263.1"/>
    <property type="molecule type" value="Genomic_DNA"/>
</dbReference>
<dbReference type="EMBL" id="MOBZ01000006">
    <property type="protein sequence ID" value="ROO10973.1"/>
    <property type="molecule type" value="Genomic_DNA"/>
</dbReference>
<gene>
    <name evidence="7" type="ORF">BK670_26860</name>
    <name evidence="6" type="ORF">BK671_16240</name>
    <name evidence="8" type="ORF">BK673_08570</name>
    <name evidence="1" type="ORF">CFN16_27585</name>
    <name evidence="4" type="ORF">CP335_06965</name>
    <name evidence="5" type="ORF">E4T63_27770</name>
    <name evidence="9" type="ORF">NCTC9428_05384</name>
    <name evidence="10" type="ORF">PS732_00612</name>
    <name evidence="12" type="ORF">PS847_03381</name>
    <name evidence="11" type="ORF">PS896_02054</name>
    <name evidence="2" type="ORF">QS95_02130</name>
    <name evidence="3" type="ORF">RU10_09890</name>
</gene>
<dbReference type="EMBL" id="CP022313">
    <property type="protein sequence ID" value="AXJ07762.1"/>
    <property type="molecule type" value="Genomic_DNA"/>
</dbReference>
<organism evidence="4 15">
    <name type="scientific">Pseudomonas fluorescens</name>
    <dbReference type="NCBI Taxonomy" id="294"/>
    <lineage>
        <taxon>Bacteria</taxon>
        <taxon>Pseudomonadati</taxon>
        <taxon>Pseudomonadota</taxon>
        <taxon>Gammaproteobacteria</taxon>
        <taxon>Pseudomonadales</taxon>
        <taxon>Pseudomonadaceae</taxon>
        <taxon>Pseudomonas</taxon>
    </lineage>
</organism>
<dbReference type="EMBL" id="JXQY01000012">
    <property type="protein sequence ID" value="KIP94644.1"/>
    <property type="molecule type" value="Genomic_DNA"/>
</dbReference>
<dbReference type="Proteomes" id="UP000281909">
    <property type="component" value="Chromosome"/>
</dbReference>
<evidence type="ECO:0000313" key="23">
    <source>
        <dbReference type="Proteomes" id="UP000326067"/>
    </source>
</evidence>
<evidence type="ECO:0000313" key="15">
    <source>
        <dbReference type="Proteomes" id="UP000218643"/>
    </source>
</evidence>
<dbReference type="Proteomes" id="UP000254535">
    <property type="component" value="Chromosome"/>
</dbReference>
<dbReference type="Proteomes" id="UP000377224">
    <property type="component" value="Unassembled WGS sequence"/>
</dbReference>
<dbReference type="Proteomes" id="UP000032086">
    <property type="component" value="Unassembled WGS sequence"/>
</dbReference>
<evidence type="ECO:0000313" key="22">
    <source>
        <dbReference type="Proteomes" id="UP000325779"/>
    </source>
</evidence>
<evidence type="ECO:0000313" key="7">
    <source>
        <dbReference type="EMBL" id="RON77263.1"/>
    </source>
</evidence>
<evidence type="ECO:0000313" key="18">
    <source>
        <dbReference type="Proteomes" id="UP000283619"/>
    </source>
</evidence>
<evidence type="ECO:0000313" key="1">
    <source>
        <dbReference type="EMBL" id="AXJ07762.1"/>
    </source>
</evidence>
<evidence type="ECO:0000313" key="20">
    <source>
        <dbReference type="Proteomes" id="UP000285757"/>
    </source>
</evidence>
<evidence type="ECO:0000313" key="2">
    <source>
        <dbReference type="EMBL" id="KIF64221.1"/>
    </source>
</evidence>
<reference evidence="3 14" key="2">
    <citation type="submission" date="2014-12" db="EMBL/GenBank/DDBJ databases">
        <title>16Stimator: statistical estimation of ribosomal gene copy numbers from draft genome assemblies.</title>
        <authorList>
            <person name="Perisin M.A."/>
            <person name="Vetter M."/>
            <person name="Gilbert J.A."/>
            <person name="Bergelson J."/>
        </authorList>
    </citation>
    <scope>NUCLEOTIDE SEQUENCE [LARGE SCALE GENOMIC DNA]</scope>
    <source>
        <strain evidence="3 14">MEP34</strain>
    </source>
</reference>
<evidence type="ECO:0000313" key="14">
    <source>
        <dbReference type="Proteomes" id="UP000032086"/>
    </source>
</evidence>
<dbReference type="Proteomes" id="UP000295797">
    <property type="component" value="Chromosome"/>
</dbReference>
<evidence type="ECO:0000313" key="10">
    <source>
        <dbReference type="EMBL" id="VVO56915.1"/>
    </source>
</evidence>
<dbReference type="EMBL" id="NXHE01000006">
    <property type="protein sequence ID" value="PCM50293.1"/>
    <property type="molecule type" value="Genomic_DNA"/>
</dbReference>
<evidence type="ECO:0000313" key="5">
    <source>
        <dbReference type="EMBL" id="QBX44186.1"/>
    </source>
</evidence>
<evidence type="ECO:0000313" key="6">
    <source>
        <dbReference type="EMBL" id="RON66382.1"/>
    </source>
</evidence>
<dbReference type="EMBL" id="JTGH01000002">
    <property type="protein sequence ID" value="KIF64221.1"/>
    <property type="molecule type" value="Genomic_DNA"/>
</dbReference>
<reference evidence="5 21" key="8">
    <citation type="submission" date="2019-03" db="EMBL/GenBank/DDBJ databases">
        <title>Complete genome sequence of the plant growth promoting strain Pseudomonas fluorescens LBUM677.</title>
        <authorList>
            <person name="Novinscak A."/>
            <person name="Joly D."/>
            <person name="Filion M."/>
        </authorList>
    </citation>
    <scope>NUCLEOTIDE SEQUENCE [LARGE SCALE GENOMIC DNA]</scope>
    <source>
        <strain evidence="5 21">LBUM677</strain>
    </source>
</reference>
<evidence type="ECO:0000313" key="9">
    <source>
        <dbReference type="EMBL" id="VEF13681.1"/>
    </source>
</evidence>
<dbReference type="Proteomes" id="UP000218643">
    <property type="component" value="Unassembled WGS sequence"/>
</dbReference>
<dbReference type="Proteomes" id="UP000325779">
    <property type="component" value="Unassembled WGS sequence"/>
</dbReference>
<evidence type="ECO:0000313" key="21">
    <source>
        <dbReference type="Proteomes" id="UP000295797"/>
    </source>
</evidence>
<reference evidence="1 16" key="4">
    <citation type="submission" date="2017-07" db="EMBL/GenBank/DDBJ databases">
        <title>Genome sequence of Pseudomonas NEP1.</title>
        <authorList>
            <person name="Nascimento F.X."/>
        </authorList>
    </citation>
    <scope>NUCLEOTIDE SEQUENCE [LARGE SCALE GENOMIC DNA]</scope>
    <source>
        <strain evidence="1 16">NEP1</strain>
    </source>
</reference>
<evidence type="ECO:0000313" key="8">
    <source>
        <dbReference type="EMBL" id="ROO10973.1"/>
    </source>
</evidence>
<dbReference type="EMBL" id="LR134318">
    <property type="protein sequence ID" value="VEF13681.1"/>
    <property type="molecule type" value="Genomic_DNA"/>
</dbReference>
<dbReference type="PROSITE" id="PS51257">
    <property type="entry name" value="PROKAR_LIPOPROTEIN"/>
    <property type="match status" value="1"/>
</dbReference>
<dbReference type="RefSeq" id="WP_003229566.1">
    <property type="nucleotide sequence ID" value="NZ_CABVIC010000003.1"/>
</dbReference>
<dbReference type="AlphaFoldDB" id="A0A0C2AFB5"/>
<protein>
    <submittedName>
        <fullName evidence="4">Type VI secretion protein</fullName>
    </submittedName>
</protein>
<evidence type="ECO:0000313" key="17">
    <source>
        <dbReference type="Proteomes" id="UP000281909"/>
    </source>
</evidence>
<dbReference type="EMBL" id="CABVIN010000002">
    <property type="protein sequence ID" value="VVO85747.1"/>
    <property type="molecule type" value="Genomic_DNA"/>
</dbReference>
<sequence length="46" mass="5073">MSVRHWHAVLLTLVVLCGLGGCSGNYKFNDNDYRPLGDPQAVNRGK</sequence>
<dbReference type="GeneID" id="75196326"/>
<evidence type="ECO:0000313" key="16">
    <source>
        <dbReference type="Proteomes" id="UP000254535"/>
    </source>
</evidence>
<dbReference type="Proteomes" id="UP000031587">
    <property type="component" value="Unassembled WGS sequence"/>
</dbReference>
<evidence type="ECO:0000313" key="4">
    <source>
        <dbReference type="EMBL" id="PCM50293.1"/>
    </source>
</evidence>
<dbReference type="Proteomes" id="UP000285757">
    <property type="component" value="Unassembled WGS sequence"/>
</dbReference>
<reference evidence="4 15" key="5">
    <citation type="submission" date="2017-09" db="EMBL/GenBank/DDBJ databases">
        <authorList>
            <person name="Haney C."/>
            <person name="Melnyk R."/>
        </authorList>
    </citation>
    <scope>NUCLEOTIDE SEQUENCE [LARGE SCALE GENOMIC DNA]</scope>
    <source>
        <strain evidence="4 15">CH229</strain>
    </source>
</reference>
<dbReference type="EMBL" id="CP038438">
    <property type="protein sequence ID" value="QBX44186.1"/>
    <property type="molecule type" value="Genomic_DNA"/>
</dbReference>